<organism evidence="4">
    <name type="scientific">Hellea balneolensis</name>
    <dbReference type="NCBI Taxonomy" id="287478"/>
    <lineage>
        <taxon>Bacteria</taxon>
        <taxon>Pseudomonadati</taxon>
        <taxon>Pseudomonadota</taxon>
        <taxon>Alphaproteobacteria</taxon>
        <taxon>Maricaulales</taxon>
        <taxon>Robiginitomaculaceae</taxon>
        <taxon>Hellea</taxon>
    </lineage>
</organism>
<dbReference type="Gene3D" id="3.20.20.70">
    <property type="entry name" value="Aldolase class I"/>
    <property type="match status" value="1"/>
</dbReference>
<dbReference type="Proteomes" id="UP000886042">
    <property type="component" value="Unassembled WGS sequence"/>
</dbReference>
<dbReference type="GO" id="GO:0016747">
    <property type="term" value="F:acyltransferase activity, transferring groups other than amino-acyl groups"/>
    <property type="evidence" value="ECO:0007669"/>
    <property type="project" value="InterPro"/>
</dbReference>
<dbReference type="InterPro" id="IPR022998">
    <property type="entry name" value="ThiamineP_synth_TenI"/>
</dbReference>
<dbReference type="PANTHER" id="PTHR20857">
    <property type="entry name" value="THIAMINE-PHOSPHATE PYROPHOSPHORYLASE"/>
    <property type="match status" value="1"/>
</dbReference>
<dbReference type="SUPFAM" id="SSF51391">
    <property type="entry name" value="Thiamin phosphate synthase"/>
    <property type="match status" value="1"/>
</dbReference>
<dbReference type="PANTHER" id="PTHR20857:SF23">
    <property type="entry name" value="THIAMINE BIOSYNTHETIC BIFUNCTIONAL ENZYME"/>
    <property type="match status" value="1"/>
</dbReference>
<dbReference type="InterPro" id="IPR036206">
    <property type="entry name" value="ThiamineP_synth_sf"/>
</dbReference>
<dbReference type="GO" id="GO:0004789">
    <property type="term" value="F:thiamine-phosphate diphosphorylase activity"/>
    <property type="evidence" value="ECO:0007669"/>
    <property type="project" value="TreeGrafter"/>
</dbReference>
<dbReference type="InterPro" id="IPR016181">
    <property type="entry name" value="Acyl_CoA_acyltransferase"/>
</dbReference>
<dbReference type="GO" id="GO:0009228">
    <property type="term" value="P:thiamine biosynthetic process"/>
    <property type="evidence" value="ECO:0007669"/>
    <property type="project" value="UniProtKB-KW"/>
</dbReference>
<evidence type="ECO:0000256" key="1">
    <source>
        <dbReference type="ARBA" id="ARBA00004948"/>
    </source>
</evidence>
<evidence type="ECO:0000259" key="3">
    <source>
        <dbReference type="PROSITE" id="PS51186"/>
    </source>
</evidence>
<sequence>KRIADIERAARNLPKGAALIYRHFGAQDSVQTAQKLRDICTQRHIQFLIGADAELAEHIGADGVHLPERDMEQAKFMRAAHPHWIITSAVHSQEVLQRAETLPLDAVILSPVFDSKSPSAGKALGAKVFATWISKINMPVFALGGIDDMSAPELIGSGAAGLAGVSAFARCVRRLDMDDVAGMTVLHQAAFSSAWPASDFESHINKKCDDVLGIGGQDIDGFVIVRTIEGQAEILTLVVATSAQGQGLGAHLLAHAHRAAQVRGANIVFLDVAQDNLAATALYEKAGYQRCGVRPRYYKRVNQQGIQGRVDALLFQKNLT</sequence>
<comment type="pathway">
    <text evidence="1">Cofactor biosynthesis; thiamine diphosphate biosynthesis.</text>
</comment>
<name>A0A7C3GD39_9PROT</name>
<dbReference type="CDD" id="cd04301">
    <property type="entry name" value="NAT_SF"/>
    <property type="match status" value="1"/>
</dbReference>
<dbReference type="InterPro" id="IPR013785">
    <property type="entry name" value="Aldolase_TIM"/>
</dbReference>
<feature type="domain" description="N-acetyltransferase" evidence="3">
    <location>
        <begin position="170"/>
        <end position="320"/>
    </location>
</feature>
<proteinExistence type="predicted"/>
<comment type="caution">
    <text evidence="4">The sequence shown here is derived from an EMBL/GenBank/DDBJ whole genome shotgun (WGS) entry which is preliminary data.</text>
</comment>
<keyword evidence="2" id="KW-0784">Thiamine biosynthesis</keyword>
<dbReference type="PROSITE" id="PS51186">
    <property type="entry name" value="GNAT"/>
    <property type="match status" value="1"/>
</dbReference>
<dbReference type="GO" id="GO:0005737">
    <property type="term" value="C:cytoplasm"/>
    <property type="evidence" value="ECO:0007669"/>
    <property type="project" value="TreeGrafter"/>
</dbReference>
<dbReference type="AlphaFoldDB" id="A0A7C3GD39"/>
<evidence type="ECO:0000313" key="4">
    <source>
        <dbReference type="EMBL" id="HFB54835.1"/>
    </source>
</evidence>
<gene>
    <name evidence="4" type="ORF">ENJ46_02835</name>
</gene>
<protein>
    <submittedName>
        <fullName evidence="4">GNAT family N-acetyltransferase</fullName>
    </submittedName>
</protein>
<evidence type="ECO:0000256" key="2">
    <source>
        <dbReference type="ARBA" id="ARBA00022977"/>
    </source>
</evidence>
<dbReference type="InterPro" id="IPR000182">
    <property type="entry name" value="GNAT_dom"/>
</dbReference>
<dbReference type="Pfam" id="PF00583">
    <property type="entry name" value="Acetyltransf_1"/>
    <property type="match status" value="1"/>
</dbReference>
<accession>A0A7C3GD39</accession>
<dbReference type="CDD" id="cd00564">
    <property type="entry name" value="TMP_TenI"/>
    <property type="match status" value="1"/>
</dbReference>
<dbReference type="Pfam" id="PF02581">
    <property type="entry name" value="TMP-TENI"/>
    <property type="match status" value="1"/>
</dbReference>
<dbReference type="Gene3D" id="3.40.630.30">
    <property type="match status" value="1"/>
</dbReference>
<dbReference type="EMBL" id="DRMN01000188">
    <property type="protein sequence ID" value="HFB54835.1"/>
    <property type="molecule type" value="Genomic_DNA"/>
</dbReference>
<feature type="non-terminal residue" evidence="4">
    <location>
        <position position="1"/>
    </location>
</feature>
<reference evidence="4" key="1">
    <citation type="journal article" date="2020" name="mSystems">
        <title>Genome- and Community-Level Interaction Insights into Carbon Utilization and Element Cycling Functions of Hydrothermarchaeota in Hydrothermal Sediment.</title>
        <authorList>
            <person name="Zhou Z."/>
            <person name="Liu Y."/>
            <person name="Xu W."/>
            <person name="Pan J."/>
            <person name="Luo Z.H."/>
            <person name="Li M."/>
        </authorList>
    </citation>
    <scope>NUCLEOTIDE SEQUENCE [LARGE SCALE GENOMIC DNA]</scope>
    <source>
        <strain evidence="4">HyVt-489</strain>
    </source>
</reference>
<dbReference type="SUPFAM" id="SSF55729">
    <property type="entry name" value="Acyl-CoA N-acyltransferases (Nat)"/>
    <property type="match status" value="1"/>
</dbReference>